<proteinExistence type="predicted"/>
<evidence type="ECO:0000313" key="6">
    <source>
        <dbReference type="Proteomes" id="UP000740329"/>
    </source>
</evidence>
<evidence type="ECO:0000313" key="5">
    <source>
        <dbReference type="EMBL" id="MBP2201980.1"/>
    </source>
</evidence>
<keyword evidence="3" id="KW-0862">Zinc</keyword>
<dbReference type="GO" id="GO:0003874">
    <property type="term" value="F:6-pyruvoyltetrahydropterin synthase activity"/>
    <property type="evidence" value="ECO:0007669"/>
    <property type="project" value="UniProtKB-EC"/>
</dbReference>
<sequence length="166" mass="18914">MIIELNGIYGGLRFSAAHIVFGHESCGVIHGHSYYIDVKVSGEQTGQFDFVCDFKVIKNIVKELANEMDHKLLFPKYHPEVKYEIKDDYLFIEYNHNGTLKKYMFPCCDVLMLPLKSTTAEEMSEYFGEHIKNGLDNLGLLDSIEWIETTVNEGIGQGARSNILVK</sequence>
<comment type="caution">
    <text evidence="5">The sequence shown here is derived from an EMBL/GenBank/DDBJ whole genome shotgun (WGS) entry which is preliminary data.</text>
</comment>
<dbReference type="EC" id="4.2.3.12" evidence="5"/>
<dbReference type="SUPFAM" id="SSF55620">
    <property type="entry name" value="Tetrahydrobiopterin biosynthesis enzymes-like"/>
    <property type="match status" value="1"/>
</dbReference>
<dbReference type="EC" id="4.1.2.50" evidence="5"/>
<evidence type="ECO:0000256" key="1">
    <source>
        <dbReference type="ARBA" id="ARBA00001947"/>
    </source>
</evidence>
<keyword evidence="4 5" id="KW-0456">Lyase</keyword>
<dbReference type="RefSeq" id="WP_209591497.1">
    <property type="nucleotide sequence ID" value="NZ_JAGGMU010000004.1"/>
</dbReference>
<evidence type="ECO:0000256" key="2">
    <source>
        <dbReference type="ARBA" id="ARBA00022723"/>
    </source>
</evidence>
<dbReference type="Proteomes" id="UP000740329">
    <property type="component" value="Unassembled WGS sequence"/>
</dbReference>
<dbReference type="PANTHER" id="PTHR12589">
    <property type="entry name" value="PYRUVOYL TETRAHYDROBIOPTERIN SYNTHASE"/>
    <property type="match status" value="1"/>
</dbReference>
<name>A0A8J7S264_METVO</name>
<dbReference type="OrthoDB" id="6529at2157"/>
<evidence type="ECO:0000256" key="3">
    <source>
        <dbReference type="ARBA" id="ARBA00022833"/>
    </source>
</evidence>
<gene>
    <name evidence="5" type="ORF">J3E07_001420</name>
</gene>
<dbReference type="EMBL" id="JAGGMV010000004">
    <property type="protein sequence ID" value="MBP2201980.1"/>
    <property type="molecule type" value="Genomic_DNA"/>
</dbReference>
<comment type="cofactor">
    <cofactor evidence="1">
        <name>Zn(2+)</name>
        <dbReference type="ChEBI" id="CHEBI:29105"/>
    </cofactor>
</comment>
<dbReference type="GO" id="GO:0046872">
    <property type="term" value="F:metal ion binding"/>
    <property type="evidence" value="ECO:0007669"/>
    <property type="project" value="UniProtKB-KW"/>
</dbReference>
<accession>A0A8J7S264</accession>
<dbReference type="GO" id="GO:0070497">
    <property type="term" value="F:6-carboxytetrahydropterin synthase activity"/>
    <property type="evidence" value="ECO:0007669"/>
    <property type="project" value="UniProtKB-EC"/>
</dbReference>
<dbReference type="Gene3D" id="3.30.479.10">
    <property type="entry name" value="6-pyruvoyl tetrahydropterin synthase/QueD"/>
    <property type="match status" value="1"/>
</dbReference>
<protein>
    <submittedName>
        <fullName evidence="5">6-pyruvoyltetrahydropterin/6-carboxytetrahydropterin synthase</fullName>
        <ecNumber evidence="5">4.1.2.50</ecNumber>
        <ecNumber evidence="5">4.2.3.12</ecNumber>
    </submittedName>
</protein>
<dbReference type="PANTHER" id="PTHR12589:SF7">
    <property type="entry name" value="6-PYRUVOYL TETRAHYDROBIOPTERIN SYNTHASE"/>
    <property type="match status" value="1"/>
</dbReference>
<dbReference type="InterPro" id="IPR038418">
    <property type="entry name" value="6-PTP_synth/QueD_sf"/>
</dbReference>
<reference evidence="5" key="1">
    <citation type="submission" date="2021-03" db="EMBL/GenBank/DDBJ databases">
        <title>Genomic Encyclopedia of Type Strains, Phase IV (KMG-V): Genome sequencing to study the core and pangenomes of soil and plant-associated prokaryotes.</title>
        <authorList>
            <person name="Whitman W."/>
        </authorList>
    </citation>
    <scope>NUCLEOTIDE SEQUENCE</scope>
    <source>
        <strain evidence="5">C4</strain>
    </source>
</reference>
<evidence type="ECO:0000256" key="4">
    <source>
        <dbReference type="ARBA" id="ARBA00023239"/>
    </source>
</evidence>
<keyword evidence="2" id="KW-0479">Metal-binding</keyword>
<organism evidence="5 6">
    <name type="scientific">Methanococcus voltae</name>
    <dbReference type="NCBI Taxonomy" id="2188"/>
    <lineage>
        <taxon>Archaea</taxon>
        <taxon>Methanobacteriati</taxon>
        <taxon>Methanobacteriota</taxon>
        <taxon>Methanomada group</taxon>
        <taxon>Methanococci</taxon>
        <taxon>Methanococcales</taxon>
        <taxon>Methanococcaceae</taxon>
        <taxon>Methanococcus</taxon>
    </lineage>
</organism>
<dbReference type="AlphaFoldDB" id="A0A8J7S264"/>
<dbReference type="Pfam" id="PF01242">
    <property type="entry name" value="PTPS"/>
    <property type="match status" value="1"/>
</dbReference>
<dbReference type="InterPro" id="IPR007115">
    <property type="entry name" value="6-PTP_synth/QueD"/>
</dbReference>